<dbReference type="InterPro" id="IPR035897">
    <property type="entry name" value="Toll_tir_struct_dom_sf"/>
</dbReference>
<organism evidence="2 3">
    <name type="scientific">Actinoplanes cyaneus</name>
    <dbReference type="NCBI Taxonomy" id="52696"/>
    <lineage>
        <taxon>Bacteria</taxon>
        <taxon>Bacillati</taxon>
        <taxon>Actinomycetota</taxon>
        <taxon>Actinomycetes</taxon>
        <taxon>Micromonosporales</taxon>
        <taxon>Micromonosporaceae</taxon>
        <taxon>Actinoplanes</taxon>
    </lineage>
</organism>
<dbReference type="InterPro" id="IPR000157">
    <property type="entry name" value="TIR_dom"/>
</dbReference>
<dbReference type="AlphaFoldDB" id="A0A919M235"/>
<name>A0A919M235_9ACTN</name>
<dbReference type="RefSeq" id="WP_203738525.1">
    <property type="nucleotide sequence ID" value="NZ_BAAAUC010000013.1"/>
</dbReference>
<dbReference type="NCBIfam" id="TIGR04276">
    <property type="entry name" value="FxsC_Cterm"/>
    <property type="match status" value="1"/>
</dbReference>
<sequence>MPDYYFFLSYARGDDRESVKQFFNDLSAEVRTYAGLPTNAVVGFLDVEMQVGEAWARTLMGALGNCRAFVALISPRYLLSEPCGREWTIFADRLSALEVGEPVVESPPLIPLLWLPPRRLPAVIEARQYLNHGMPDVYGRNGLRQIIRLQRYRDDYLELLTRLAQQIVEAHDAERQLPRYPSTLPFDQVRSAFHDTTTSPLPDTGPADQVEFVVAALSRADLGGHLLPGVERESRFYGELPEHWAPFRPDLDAPIADRARQVALEHQFQALVTDLNGLREQQGQEDDAVRIVVLLVDLWVTGLTRHRTALARFDEVNAEEQASAAAVLVPAGHDDEQTHTHLGQLMAALGQVFGRRMNARLDNTFRSAILSPQSFDADLGVILERSRNRMFRTNPVHRQLPGRPGPRPILRGP</sequence>
<accession>A0A919M235</accession>
<comment type="caution">
    <text evidence="2">The sequence shown here is derived from an EMBL/GenBank/DDBJ whole genome shotgun (WGS) entry which is preliminary data.</text>
</comment>
<dbReference type="GO" id="GO:0007165">
    <property type="term" value="P:signal transduction"/>
    <property type="evidence" value="ECO:0007669"/>
    <property type="project" value="InterPro"/>
</dbReference>
<keyword evidence="3" id="KW-1185">Reference proteome</keyword>
<evidence type="ECO:0000313" key="3">
    <source>
        <dbReference type="Proteomes" id="UP000619479"/>
    </source>
</evidence>
<evidence type="ECO:0000259" key="1">
    <source>
        <dbReference type="PROSITE" id="PS50104"/>
    </source>
</evidence>
<protein>
    <recommendedName>
        <fullName evidence="1">TIR domain-containing protein</fullName>
    </recommendedName>
</protein>
<dbReference type="NCBIfam" id="NF040588">
    <property type="entry name" value="FxsC_Nterm"/>
    <property type="match status" value="1"/>
</dbReference>
<dbReference type="InterPro" id="IPR026367">
    <property type="entry name" value="FxsC_C"/>
</dbReference>
<reference evidence="2" key="1">
    <citation type="submission" date="2021-01" db="EMBL/GenBank/DDBJ databases">
        <title>Whole genome shotgun sequence of Actinoplanes cyaneus NBRC 14990.</title>
        <authorList>
            <person name="Komaki H."/>
            <person name="Tamura T."/>
        </authorList>
    </citation>
    <scope>NUCLEOTIDE SEQUENCE</scope>
    <source>
        <strain evidence="2">NBRC 14990</strain>
    </source>
</reference>
<dbReference type="Gene3D" id="3.40.50.10140">
    <property type="entry name" value="Toll/interleukin-1 receptor homology (TIR) domain"/>
    <property type="match status" value="1"/>
</dbReference>
<evidence type="ECO:0000313" key="2">
    <source>
        <dbReference type="EMBL" id="GID63052.1"/>
    </source>
</evidence>
<proteinExistence type="predicted"/>
<dbReference type="InterPro" id="IPR047603">
    <property type="entry name" value="FxsC_N"/>
</dbReference>
<dbReference type="Proteomes" id="UP000619479">
    <property type="component" value="Unassembled WGS sequence"/>
</dbReference>
<feature type="domain" description="TIR" evidence="1">
    <location>
        <begin position="2"/>
        <end position="151"/>
    </location>
</feature>
<dbReference type="EMBL" id="BOMH01000007">
    <property type="protein sequence ID" value="GID63052.1"/>
    <property type="molecule type" value="Genomic_DNA"/>
</dbReference>
<gene>
    <name evidence="2" type="ORF">Acy02nite_09330</name>
</gene>
<dbReference type="PROSITE" id="PS50104">
    <property type="entry name" value="TIR"/>
    <property type="match status" value="1"/>
</dbReference>
<dbReference type="SUPFAM" id="SSF52200">
    <property type="entry name" value="Toll/Interleukin receptor TIR domain"/>
    <property type="match status" value="1"/>
</dbReference>
<dbReference type="Pfam" id="PF13676">
    <property type="entry name" value="TIR_2"/>
    <property type="match status" value="1"/>
</dbReference>